<keyword evidence="1" id="KW-0175">Coiled coil</keyword>
<evidence type="ECO:0000313" key="4">
    <source>
        <dbReference type="Proteomes" id="UP000053660"/>
    </source>
</evidence>
<dbReference type="OrthoDB" id="14717at2759"/>
<evidence type="ECO:0000256" key="2">
    <source>
        <dbReference type="SAM" id="MobiDB-lite"/>
    </source>
</evidence>
<dbReference type="EMBL" id="KN561707">
    <property type="protein sequence ID" value="KHJ86057.1"/>
    <property type="molecule type" value="Genomic_DNA"/>
</dbReference>
<feature type="compositionally biased region" description="Low complexity" evidence="2">
    <location>
        <begin position="210"/>
        <end position="220"/>
    </location>
</feature>
<dbReference type="Gene3D" id="3.40.50.300">
    <property type="entry name" value="P-loop containing nucleotide triphosphate hydrolases"/>
    <property type="match status" value="1"/>
</dbReference>
<organism evidence="3 4">
    <name type="scientific">Oesophagostomum dentatum</name>
    <name type="common">Nodular worm</name>
    <dbReference type="NCBI Taxonomy" id="61180"/>
    <lineage>
        <taxon>Eukaryota</taxon>
        <taxon>Metazoa</taxon>
        <taxon>Ecdysozoa</taxon>
        <taxon>Nematoda</taxon>
        <taxon>Chromadorea</taxon>
        <taxon>Rhabditida</taxon>
        <taxon>Rhabditina</taxon>
        <taxon>Rhabditomorpha</taxon>
        <taxon>Strongyloidea</taxon>
        <taxon>Strongylidae</taxon>
        <taxon>Oesophagostomum</taxon>
    </lineage>
</organism>
<dbReference type="InterPro" id="IPR027417">
    <property type="entry name" value="P-loop_NTPase"/>
</dbReference>
<feature type="coiled-coil region" evidence="1">
    <location>
        <begin position="108"/>
        <end position="139"/>
    </location>
</feature>
<sequence>MYVVDISDEDRLEENYETIRKVQLHKDNAKKPLLVVLNKKKPTELDDFDFSINADLNAVGSQQNQMIFVTHVNEYKGELDNVKHPPPPVSKRPQRAAVPLLTQFCVFVDKARVQAAELALKIRQQAERDERRIRFMQQEHEKRNSEIALLQGRQIAGNGDVRHVRPASPIEEQEAPPSVHRDELVLEREPEIESKAPTGSTQPSVSDTQSHVGSRSLSSSHPLTEIADRFFKISENRINTN</sequence>
<accession>A0A0B1SRC6</accession>
<feature type="region of interest" description="Disordered" evidence="2">
    <location>
        <begin position="189"/>
        <end position="220"/>
    </location>
</feature>
<evidence type="ECO:0000256" key="1">
    <source>
        <dbReference type="SAM" id="Coils"/>
    </source>
</evidence>
<evidence type="ECO:0000313" key="3">
    <source>
        <dbReference type="EMBL" id="KHJ86057.1"/>
    </source>
</evidence>
<gene>
    <name evidence="3" type="ORF">OESDEN_14204</name>
</gene>
<keyword evidence="4" id="KW-1185">Reference proteome</keyword>
<feature type="compositionally biased region" description="Polar residues" evidence="2">
    <location>
        <begin position="197"/>
        <end position="209"/>
    </location>
</feature>
<reference evidence="3 4" key="1">
    <citation type="submission" date="2014-03" db="EMBL/GenBank/DDBJ databases">
        <title>Draft genome of the hookworm Oesophagostomum dentatum.</title>
        <authorList>
            <person name="Mitreva M."/>
        </authorList>
    </citation>
    <scope>NUCLEOTIDE SEQUENCE [LARGE SCALE GENOMIC DNA]</scope>
    <source>
        <strain evidence="3 4">OD-Hann</strain>
    </source>
</reference>
<dbReference type="Proteomes" id="UP000053660">
    <property type="component" value="Unassembled WGS sequence"/>
</dbReference>
<protein>
    <submittedName>
        <fullName evidence="3">Uncharacterized protein</fullName>
    </submittedName>
</protein>
<dbReference type="AlphaFoldDB" id="A0A0B1SRC6"/>
<name>A0A0B1SRC6_OESDE</name>
<proteinExistence type="predicted"/>